<evidence type="ECO:0000259" key="12">
    <source>
        <dbReference type="Pfam" id="PF00122"/>
    </source>
</evidence>
<keyword evidence="5" id="KW-0067">ATP-binding</keyword>
<dbReference type="GO" id="GO:0005524">
    <property type="term" value="F:ATP binding"/>
    <property type="evidence" value="ECO:0007669"/>
    <property type="project" value="UniProtKB-KW"/>
</dbReference>
<keyword evidence="7" id="KW-1278">Translocase</keyword>
<dbReference type="SFLD" id="SFLDF00027">
    <property type="entry name" value="p-type_atpase"/>
    <property type="match status" value="1"/>
</dbReference>
<name>A0A0L0D5Q0_THETB</name>
<organism evidence="13 14">
    <name type="scientific">Thecamonas trahens ATCC 50062</name>
    <dbReference type="NCBI Taxonomy" id="461836"/>
    <lineage>
        <taxon>Eukaryota</taxon>
        <taxon>Apusozoa</taxon>
        <taxon>Apusomonadida</taxon>
        <taxon>Apusomonadidae</taxon>
        <taxon>Thecamonas</taxon>
    </lineage>
</organism>
<proteinExistence type="predicted"/>
<dbReference type="SUPFAM" id="SSF81653">
    <property type="entry name" value="Calcium ATPase, transduction domain A"/>
    <property type="match status" value="1"/>
</dbReference>
<feature type="transmembrane region" description="Helical" evidence="11">
    <location>
        <begin position="1118"/>
        <end position="1141"/>
    </location>
</feature>
<dbReference type="InterPro" id="IPR023298">
    <property type="entry name" value="ATPase_P-typ_TM_dom_sf"/>
</dbReference>
<evidence type="ECO:0000256" key="2">
    <source>
        <dbReference type="ARBA" id="ARBA00022692"/>
    </source>
</evidence>
<dbReference type="SUPFAM" id="SSF81660">
    <property type="entry name" value="Metal cation-transporting ATPase, ATP-binding domain N"/>
    <property type="match status" value="1"/>
</dbReference>
<dbReference type="AlphaFoldDB" id="A0A0L0D5Q0"/>
<protein>
    <submittedName>
        <fullName evidence="13">Endoplasmic reticulum Ca-transporting P-type ATPase</fullName>
    </submittedName>
</protein>
<dbReference type="GO" id="GO:0006874">
    <property type="term" value="P:intracellular calcium ion homeostasis"/>
    <property type="evidence" value="ECO:0007669"/>
    <property type="project" value="TreeGrafter"/>
</dbReference>
<dbReference type="Gene3D" id="2.70.150.10">
    <property type="entry name" value="Calcium-transporting ATPase, cytoplasmic transduction domain A"/>
    <property type="match status" value="1"/>
</dbReference>
<dbReference type="EMBL" id="GL349446">
    <property type="protein sequence ID" value="KNC47416.1"/>
    <property type="molecule type" value="Genomic_DNA"/>
</dbReference>
<dbReference type="GO" id="GO:0046872">
    <property type="term" value="F:metal ion binding"/>
    <property type="evidence" value="ECO:0007669"/>
    <property type="project" value="UniProtKB-KW"/>
</dbReference>
<dbReference type="GO" id="GO:0015662">
    <property type="term" value="F:P-type ion transporter activity"/>
    <property type="evidence" value="ECO:0007669"/>
    <property type="project" value="TreeGrafter"/>
</dbReference>
<dbReference type="Gene3D" id="3.40.1110.10">
    <property type="entry name" value="Calcium-transporting ATPase, cytoplasmic domain N"/>
    <property type="match status" value="1"/>
</dbReference>
<dbReference type="GO" id="GO:0019829">
    <property type="term" value="F:ATPase-coupled monoatomic cation transmembrane transporter activity"/>
    <property type="evidence" value="ECO:0007669"/>
    <property type="project" value="TreeGrafter"/>
</dbReference>
<dbReference type="InterPro" id="IPR059000">
    <property type="entry name" value="ATPase_P-type_domA"/>
</dbReference>
<sequence>MSGLSADDEVEFCWLLLAAVLLIQATVLLAGYWSVPLKARLTARRLVCNAESLAWADSVLALPTKLRGKAQILDLRKSENRQGLDATFVVFQQQVYRFGELDGAGRFGFGRPELPIGKPREFYAAARGLESPESLAAAHEMYGGNSFDVPSRTFKDMYIEHALAPFFVFQIMCVLLWLLDEYWHYALLTLVMLLFLEGVMVKQRLRNLAALGSMSPEPSKVNVLREGTWSSVWSTTLVPGDIIALAGPRGRNEADPGAVPCDVVLLYGKVIVNEAMLTGESVPQAKEPLLEGGDAWPADRTLSLESDKLHIVFGGTTVVQHSEPTSAVPFRSFRSGAALGMVVRTGFDTAQGSLVRTIVFAAQRMTAANAEALGFICFLLAFALLAAWHVWTTGIERAILPKSKLLLECILIVTSVVPPELPMELSMAVNSSLVALQSKGVFCTEPFRIPYGGKVDVCCFDKTGTLTTEELVVRGVAGVDANNPDRLVRASSAPPAAGLVLGACHSLVAMRAEVVGDPMERAALHASRWHLTSTGAEIGRGGMKTSAFHVRVFHFSSSLKRMSVIAKIQHGGMGAKTPMVLTKGAPEVIANCVADLPHWYWSAYSGWARKGARVIALATRTLTEAEAAKPSAVPRDVAESNLEFAGFLVMNCPLKVDSLASIDELHESSHRTMMITGDALLTGISVAEKLGMATRQVLTLLADPVSGMPTEWIDPELSILLSTSSASARRVASELSLTRLPVAAYTPATVGELVSSYDVALDGPGFAALADHDPALLDALLPYVRVFARVTPQQKELVLATLRRLGLTTLMCGDGTNDVGALKQAHVGVALLNVDNGASLRAKIRADAGLPVEHAAGDDDDDDESEAAASSTGARKAAELRKRKAERAGLSAKELAAARRKARAKGKGKKNRSGGAAPQGSLAAAMSSEPVIKLGDASIASPFTSKSSSIHAICLVIQQGRCTLVTTHQMYRILALNCLVNAYALSVLYLDGVKFGDLQMTLMGILVAVCFLFISRSKPLPTLSAARPQPRVFTAYLLVSLLGQFAVHLGALMYLVAAAKDAIGLGPNEVVSADLEADFEPNVVNNVVFILSAWMQTANFAINYRGHPFMEGLRENKILIYILATMASLLILLALGVIPPLAYLAELAPWPSFSFQLLVVATLVADAIGALAMEHIASVLFNRAEPRLPVQ</sequence>
<dbReference type="Pfam" id="PF00122">
    <property type="entry name" value="E1-E2_ATPase"/>
    <property type="match status" value="1"/>
</dbReference>
<feature type="transmembrane region" description="Helical" evidence="11">
    <location>
        <begin position="185"/>
        <end position="201"/>
    </location>
</feature>
<dbReference type="PROSITE" id="PS00154">
    <property type="entry name" value="ATPASE_E1_E2"/>
    <property type="match status" value="1"/>
</dbReference>
<evidence type="ECO:0000256" key="3">
    <source>
        <dbReference type="ARBA" id="ARBA00022723"/>
    </source>
</evidence>
<dbReference type="GO" id="GO:0005789">
    <property type="term" value="C:endoplasmic reticulum membrane"/>
    <property type="evidence" value="ECO:0007669"/>
    <property type="project" value="TreeGrafter"/>
</dbReference>
<evidence type="ECO:0000256" key="10">
    <source>
        <dbReference type="SAM" id="MobiDB-lite"/>
    </source>
</evidence>
<dbReference type="PANTHER" id="PTHR45630">
    <property type="entry name" value="CATION-TRANSPORTING ATPASE-RELATED"/>
    <property type="match status" value="1"/>
</dbReference>
<feature type="transmembrane region" description="Helical" evidence="11">
    <location>
        <begin position="1153"/>
        <end position="1173"/>
    </location>
</feature>
<dbReference type="SUPFAM" id="SSF56784">
    <property type="entry name" value="HAD-like"/>
    <property type="match status" value="1"/>
</dbReference>
<dbReference type="NCBIfam" id="TIGR01657">
    <property type="entry name" value="P-ATPase-V"/>
    <property type="match status" value="1"/>
</dbReference>
<evidence type="ECO:0000256" key="5">
    <source>
        <dbReference type="ARBA" id="ARBA00022840"/>
    </source>
</evidence>
<dbReference type="InterPro" id="IPR006544">
    <property type="entry name" value="P-type_TPase_V"/>
</dbReference>
<evidence type="ECO:0000256" key="4">
    <source>
        <dbReference type="ARBA" id="ARBA00022741"/>
    </source>
</evidence>
<dbReference type="OrthoDB" id="48943at2759"/>
<comment type="subcellular location">
    <subcellularLocation>
        <location evidence="1">Membrane</location>
        <topology evidence="1">Multi-pass membrane protein</topology>
    </subcellularLocation>
</comment>
<dbReference type="SFLD" id="SFLDG00002">
    <property type="entry name" value="C1.7:_P-type_atpase_like"/>
    <property type="match status" value="1"/>
</dbReference>
<evidence type="ECO:0000256" key="6">
    <source>
        <dbReference type="ARBA" id="ARBA00022842"/>
    </source>
</evidence>
<keyword evidence="6" id="KW-0460">Magnesium</keyword>
<feature type="transmembrane region" description="Helical" evidence="11">
    <location>
        <begin position="162"/>
        <end position="179"/>
    </location>
</feature>
<dbReference type="SUPFAM" id="SSF81665">
    <property type="entry name" value="Calcium ATPase, transmembrane domain M"/>
    <property type="match status" value="1"/>
</dbReference>
<dbReference type="SFLD" id="SFLDS00003">
    <property type="entry name" value="Haloacid_Dehalogenase"/>
    <property type="match status" value="1"/>
</dbReference>
<dbReference type="Gene3D" id="3.40.50.1000">
    <property type="entry name" value="HAD superfamily/HAD-like"/>
    <property type="match status" value="1"/>
</dbReference>
<accession>A0A0L0D5Q0</accession>
<dbReference type="InterPro" id="IPR018303">
    <property type="entry name" value="ATPase_P-typ_P_site"/>
</dbReference>
<evidence type="ECO:0000256" key="1">
    <source>
        <dbReference type="ARBA" id="ARBA00004141"/>
    </source>
</evidence>
<keyword evidence="14" id="KW-1185">Reference proteome</keyword>
<feature type="region of interest" description="Disordered" evidence="10">
    <location>
        <begin position="853"/>
        <end position="885"/>
    </location>
</feature>
<feature type="transmembrane region" description="Helical" evidence="11">
    <location>
        <begin position="12"/>
        <end position="35"/>
    </location>
</feature>
<dbReference type="PANTHER" id="PTHR45630:SF7">
    <property type="entry name" value="ENDOPLASMIC RETICULUM TRANSMEMBRANE HELIX TRANSLOCASE"/>
    <property type="match status" value="1"/>
</dbReference>
<dbReference type="GeneID" id="25563421"/>
<dbReference type="OMA" id="QKTKYVW"/>
<dbReference type="InterPro" id="IPR036412">
    <property type="entry name" value="HAD-like_sf"/>
</dbReference>
<reference evidence="13 14" key="1">
    <citation type="submission" date="2010-05" db="EMBL/GenBank/DDBJ databases">
        <title>The Genome Sequence of Thecamonas trahens ATCC 50062.</title>
        <authorList>
            <consortium name="The Broad Institute Genome Sequencing Platform"/>
            <person name="Russ C."/>
            <person name="Cuomo C."/>
            <person name="Shea T."/>
            <person name="Young S.K."/>
            <person name="Zeng Q."/>
            <person name="Koehrsen M."/>
            <person name="Haas B."/>
            <person name="Borodovsky M."/>
            <person name="Guigo R."/>
            <person name="Alvarado L."/>
            <person name="Berlin A."/>
            <person name="Bochicchio J."/>
            <person name="Borenstein D."/>
            <person name="Chapman S."/>
            <person name="Chen Z."/>
            <person name="Freedman E."/>
            <person name="Gellesch M."/>
            <person name="Goldberg J."/>
            <person name="Griggs A."/>
            <person name="Gujja S."/>
            <person name="Heilman E."/>
            <person name="Heiman D."/>
            <person name="Hepburn T."/>
            <person name="Howarth C."/>
            <person name="Jen D."/>
            <person name="Larson L."/>
            <person name="Mehta T."/>
            <person name="Park D."/>
            <person name="Pearson M."/>
            <person name="Roberts A."/>
            <person name="Saif S."/>
            <person name="Shenoy N."/>
            <person name="Sisk P."/>
            <person name="Stolte C."/>
            <person name="Sykes S."/>
            <person name="Thomson T."/>
            <person name="Walk T."/>
            <person name="White J."/>
            <person name="Yandava C."/>
            <person name="Burger G."/>
            <person name="Gray M.W."/>
            <person name="Holland P.W.H."/>
            <person name="King N."/>
            <person name="Lang F.B.F."/>
            <person name="Roger A.J."/>
            <person name="Ruiz-Trillo I."/>
            <person name="Lander E."/>
            <person name="Nusbaum C."/>
        </authorList>
    </citation>
    <scope>NUCLEOTIDE SEQUENCE [LARGE SCALE GENOMIC DNA]</scope>
    <source>
        <strain evidence="13 14">ATCC 50062</strain>
    </source>
</reference>
<feature type="domain" description="P-type ATPase A" evidence="12">
    <location>
        <begin position="218"/>
        <end position="357"/>
    </location>
</feature>
<keyword evidence="2 11" id="KW-0812">Transmembrane</keyword>
<evidence type="ECO:0000256" key="8">
    <source>
        <dbReference type="ARBA" id="ARBA00022989"/>
    </source>
</evidence>
<dbReference type="STRING" id="461836.A0A0L0D5Q0"/>
<dbReference type="Pfam" id="PF13246">
    <property type="entry name" value="Cation_ATPase"/>
    <property type="match status" value="1"/>
</dbReference>
<feature type="transmembrane region" description="Helical" evidence="11">
    <location>
        <begin position="372"/>
        <end position="391"/>
    </location>
</feature>
<evidence type="ECO:0000256" key="11">
    <source>
        <dbReference type="SAM" id="Phobius"/>
    </source>
</evidence>
<dbReference type="InterPro" id="IPR044492">
    <property type="entry name" value="P_typ_ATPase_HD_dom"/>
</dbReference>
<keyword evidence="4" id="KW-0547">Nucleotide-binding</keyword>
<evidence type="ECO:0000256" key="9">
    <source>
        <dbReference type="ARBA" id="ARBA00023136"/>
    </source>
</evidence>
<evidence type="ECO:0000313" key="14">
    <source>
        <dbReference type="Proteomes" id="UP000054408"/>
    </source>
</evidence>
<feature type="transmembrane region" description="Helical" evidence="11">
    <location>
        <begin position="997"/>
        <end position="1015"/>
    </location>
</feature>
<keyword evidence="8 11" id="KW-1133">Transmembrane helix</keyword>
<evidence type="ECO:0000313" key="13">
    <source>
        <dbReference type="EMBL" id="KNC47416.1"/>
    </source>
</evidence>
<dbReference type="eggNOG" id="KOG0209">
    <property type="taxonomic scope" value="Eukaryota"/>
</dbReference>
<dbReference type="PRINTS" id="PR00119">
    <property type="entry name" value="CATATPASE"/>
</dbReference>
<keyword evidence="9 11" id="KW-0472">Membrane</keyword>
<dbReference type="InterPro" id="IPR023214">
    <property type="entry name" value="HAD_sf"/>
</dbReference>
<evidence type="ECO:0000256" key="7">
    <source>
        <dbReference type="ARBA" id="ARBA00022967"/>
    </source>
</evidence>
<feature type="region of interest" description="Disordered" evidence="10">
    <location>
        <begin position="901"/>
        <end position="922"/>
    </location>
</feature>
<dbReference type="Proteomes" id="UP000054408">
    <property type="component" value="Unassembled WGS sequence"/>
</dbReference>
<feature type="compositionally biased region" description="Basic residues" evidence="10">
    <location>
        <begin position="901"/>
        <end position="912"/>
    </location>
</feature>
<dbReference type="InterPro" id="IPR008250">
    <property type="entry name" value="ATPase_P-typ_transduc_dom_A_sf"/>
</dbReference>
<dbReference type="RefSeq" id="XP_013759752.1">
    <property type="nucleotide sequence ID" value="XM_013904298.1"/>
</dbReference>
<dbReference type="InterPro" id="IPR023299">
    <property type="entry name" value="ATPase_P-typ_cyto_dom_N"/>
</dbReference>
<keyword evidence="3" id="KW-0479">Metal-binding</keyword>
<gene>
    <name evidence="13" type="ORF">AMSG_03849</name>
</gene>
<feature type="transmembrane region" description="Helical" evidence="11">
    <location>
        <begin position="1035"/>
        <end position="1057"/>
    </location>
</feature>